<keyword evidence="2" id="KW-1185">Reference proteome</keyword>
<dbReference type="EMBL" id="JAYGIE010000041">
    <property type="protein sequence ID" value="MEA5477863.1"/>
    <property type="molecule type" value="Genomic_DNA"/>
</dbReference>
<evidence type="ECO:0000313" key="2">
    <source>
        <dbReference type="Proteomes" id="UP001301388"/>
    </source>
</evidence>
<dbReference type="RefSeq" id="WP_323261473.1">
    <property type="nucleotide sequence ID" value="NZ_JAYGIE010000041.1"/>
</dbReference>
<comment type="caution">
    <text evidence="1">The sequence shown here is derived from an EMBL/GenBank/DDBJ whole genome shotgun (WGS) entry which is preliminary data.</text>
</comment>
<dbReference type="Proteomes" id="UP001301388">
    <property type="component" value="Unassembled WGS sequence"/>
</dbReference>
<sequence>MAAFEMAGKIWASYLTDNVTINDLGFAQPLLNFQNTLFSILDQQQISQGLEFGTELTKSNVVLGSNKSQTSSTSDSSQFLCGLCARFLFLYFAWVSR</sequence>
<proteinExistence type="predicted"/>
<evidence type="ECO:0000313" key="1">
    <source>
        <dbReference type="EMBL" id="MEA5477863.1"/>
    </source>
</evidence>
<reference evidence="1 2" key="1">
    <citation type="submission" date="2023-12" db="EMBL/GenBank/DDBJ databases">
        <title>Baltic Sea Cyanobacteria.</title>
        <authorList>
            <person name="Delbaje E."/>
            <person name="Fewer D.P."/>
            <person name="Shishido T.K."/>
        </authorList>
    </citation>
    <scope>NUCLEOTIDE SEQUENCE [LARGE SCALE GENOMIC DNA]</scope>
    <source>
        <strain evidence="1 2">UHCC 0370</strain>
    </source>
</reference>
<gene>
    <name evidence="1" type="ORF">VB774_09540</name>
</gene>
<accession>A0ABU5THT3</accession>
<protein>
    <submittedName>
        <fullName evidence="1">Uncharacterized protein</fullName>
    </submittedName>
</protein>
<organism evidence="1 2">
    <name type="scientific">Pseudanabaena galeata UHCC 0370</name>
    <dbReference type="NCBI Taxonomy" id="3110310"/>
    <lineage>
        <taxon>Bacteria</taxon>
        <taxon>Bacillati</taxon>
        <taxon>Cyanobacteriota</taxon>
        <taxon>Cyanophyceae</taxon>
        <taxon>Pseudanabaenales</taxon>
        <taxon>Pseudanabaenaceae</taxon>
        <taxon>Pseudanabaena</taxon>
    </lineage>
</organism>
<name>A0ABU5THT3_9CYAN</name>